<dbReference type="EMBL" id="JAFMOF010000002">
    <property type="protein sequence ID" value="MBO0653579.1"/>
    <property type="molecule type" value="Genomic_DNA"/>
</dbReference>
<comment type="caution">
    <text evidence="3">The sequence shown here is derived from an EMBL/GenBank/DDBJ whole genome shotgun (WGS) entry which is preliminary data.</text>
</comment>
<dbReference type="RefSeq" id="WP_207247235.1">
    <property type="nucleotide sequence ID" value="NZ_JAFMOF010000002.1"/>
</dbReference>
<protein>
    <submittedName>
        <fullName evidence="3">Uncharacterized protein</fullName>
    </submittedName>
</protein>
<evidence type="ECO:0000256" key="1">
    <source>
        <dbReference type="SAM" id="MobiDB-lite"/>
    </source>
</evidence>
<evidence type="ECO:0000313" key="3">
    <source>
        <dbReference type="EMBL" id="MBO0653579.1"/>
    </source>
</evidence>
<evidence type="ECO:0000256" key="2">
    <source>
        <dbReference type="SAM" id="SignalP"/>
    </source>
</evidence>
<accession>A0A939JRG2</accession>
<name>A0A939JRG2_9ACTN</name>
<feature type="region of interest" description="Disordered" evidence="1">
    <location>
        <begin position="99"/>
        <end position="122"/>
    </location>
</feature>
<organism evidence="3 4">
    <name type="scientific">Streptomyces triculaminicus</name>
    <dbReference type="NCBI Taxonomy" id="2816232"/>
    <lineage>
        <taxon>Bacteria</taxon>
        <taxon>Bacillati</taxon>
        <taxon>Actinomycetota</taxon>
        <taxon>Actinomycetes</taxon>
        <taxon>Kitasatosporales</taxon>
        <taxon>Streptomycetaceae</taxon>
        <taxon>Streptomyces</taxon>
    </lineage>
</organism>
<keyword evidence="2" id="KW-0732">Signal</keyword>
<sequence>MIRTKLIITGAAVAVGATIFAATAASADPVASASQDETTAIAFREVSAEPEKVVDGEAAPAGWGSFAAKAAGAFIGNAAWEGAKQVDWGAPARKAGDNVNFRRGGAAAHQETSGNGLSRAFD</sequence>
<reference evidence="3" key="1">
    <citation type="submission" date="2021-03" db="EMBL/GenBank/DDBJ databases">
        <title>Streptomyces strains.</title>
        <authorList>
            <person name="Lund M.B."/>
            <person name="Toerring T."/>
        </authorList>
    </citation>
    <scope>NUCLEOTIDE SEQUENCE</scope>
    <source>
        <strain evidence="3">JCM 4242</strain>
    </source>
</reference>
<keyword evidence="4" id="KW-1185">Reference proteome</keyword>
<proteinExistence type="predicted"/>
<feature type="signal peptide" evidence="2">
    <location>
        <begin position="1"/>
        <end position="27"/>
    </location>
</feature>
<evidence type="ECO:0000313" key="4">
    <source>
        <dbReference type="Proteomes" id="UP000664781"/>
    </source>
</evidence>
<gene>
    <name evidence="3" type="ORF">J1792_12530</name>
</gene>
<feature type="chain" id="PRO_5037208618" evidence="2">
    <location>
        <begin position="28"/>
        <end position="122"/>
    </location>
</feature>
<dbReference type="AlphaFoldDB" id="A0A939JRG2"/>
<dbReference type="Proteomes" id="UP000664781">
    <property type="component" value="Unassembled WGS sequence"/>
</dbReference>